<dbReference type="AlphaFoldDB" id="A0A915L8R9"/>
<name>A0A915L8R9_ROMCU</name>
<sequence>MTSFAIIFLCGLLFVSTIGSKIRVLEDINCFGKDLVEHGKVLKYDLKSFEECQKKCVAHRQ</sequence>
<keyword evidence="1" id="KW-0732">Signal</keyword>
<feature type="signal peptide" evidence="1">
    <location>
        <begin position="1"/>
        <end position="19"/>
    </location>
</feature>
<organism evidence="2 3">
    <name type="scientific">Romanomermis culicivorax</name>
    <name type="common">Nematode worm</name>
    <dbReference type="NCBI Taxonomy" id="13658"/>
    <lineage>
        <taxon>Eukaryota</taxon>
        <taxon>Metazoa</taxon>
        <taxon>Ecdysozoa</taxon>
        <taxon>Nematoda</taxon>
        <taxon>Enoplea</taxon>
        <taxon>Dorylaimia</taxon>
        <taxon>Mermithida</taxon>
        <taxon>Mermithoidea</taxon>
        <taxon>Mermithidae</taxon>
        <taxon>Romanomermis</taxon>
    </lineage>
</organism>
<evidence type="ECO:0000313" key="2">
    <source>
        <dbReference type="Proteomes" id="UP000887565"/>
    </source>
</evidence>
<dbReference type="Proteomes" id="UP000887565">
    <property type="component" value="Unplaced"/>
</dbReference>
<reference evidence="3" key="1">
    <citation type="submission" date="2022-11" db="UniProtKB">
        <authorList>
            <consortium name="WormBaseParasite"/>
        </authorList>
    </citation>
    <scope>IDENTIFICATION</scope>
</reference>
<feature type="chain" id="PRO_5037433249" evidence="1">
    <location>
        <begin position="20"/>
        <end position="61"/>
    </location>
</feature>
<proteinExistence type="predicted"/>
<keyword evidence="2" id="KW-1185">Reference proteome</keyword>
<protein>
    <submittedName>
        <fullName evidence="3">Uncharacterized protein</fullName>
    </submittedName>
</protein>
<accession>A0A915L8R9</accession>
<evidence type="ECO:0000256" key="1">
    <source>
        <dbReference type="SAM" id="SignalP"/>
    </source>
</evidence>
<dbReference type="WBParaSite" id="nRc.2.0.1.t46843-RA">
    <property type="protein sequence ID" value="nRc.2.0.1.t46843-RA"/>
    <property type="gene ID" value="nRc.2.0.1.g46843"/>
</dbReference>
<evidence type="ECO:0000313" key="3">
    <source>
        <dbReference type="WBParaSite" id="nRc.2.0.1.t46843-RA"/>
    </source>
</evidence>